<dbReference type="RefSeq" id="WP_245806639.1">
    <property type="nucleotide sequence ID" value="NZ_FUHW01000024.1"/>
</dbReference>
<feature type="domain" description="HTH gntR-type" evidence="4">
    <location>
        <begin position="14"/>
        <end position="80"/>
    </location>
</feature>
<sequence>MMATGQRDRSGRKVPLWQSVQDQLQERIGRGEFADGFPGEMALADEYEVSRSTIRSALAPLRRAGLLSAQRGRQSSVVNVVDEQRFGPVYSLFAAVENAGMTQRSVVEIAELRRSATAAAHLGLDADADLVFISRTRYADRDVIAVDDTWLPANVAAPVLGADLSHTALYEVLRRKCSITLSAGHETLHALAADAQQSRRLACPAGTAVFFIERLGLAGEQAVEWRETLIRGDRFTVTTSYPAAPAAGR</sequence>
<evidence type="ECO:0000313" key="5">
    <source>
        <dbReference type="EMBL" id="SJM60552.1"/>
    </source>
</evidence>
<dbReference type="SMART" id="SM00345">
    <property type="entry name" value="HTH_GNTR"/>
    <property type="match status" value="1"/>
</dbReference>
<dbReference type="InterPro" id="IPR036388">
    <property type="entry name" value="WH-like_DNA-bd_sf"/>
</dbReference>
<evidence type="ECO:0000313" key="6">
    <source>
        <dbReference type="Proteomes" id="UP000195913"/>
    </source>
</evidence>
<evidence type="ECO:0000256" key="3">
    <source>
        <dbReference type="ARBA" id="ARBA00023163"/>
    </source>
</evidence>
<reference evidence="5 6" key="1">
    <citation type="submission" date="2017-02" db="EMBL/GenBank/DDBJ databases">
        <authorList>
            <person name="Peterson S.W."/>
        </authorList>
    </citation>
    <scope>NUCLEOTIDE SEQUENCE [LARGE SCALE GENOMIC DNA]</scope>
    <source>
        <strain evidence="5 6">B Ar 00.02</strain>
    </source>
</reference>
<dbReference type="CDD" id="cd07377">
    <property type="entry name" value="WHTH_GntR"/>
    <property type="match status" value="1"/>
</dbReference>
<dbReference type="SUPFAM" id="SSF64288">
    <property type="entry name" value="Chorismate lyase-like"/>
    <property type="match status" value="1"/>
</dbReference>
<gene>
    <name evidence="5" type="ORF">FM101_06335</name>
</gene>
<evidence type="ECO:0000256" key="1">
    <source>
        <dbReference type="ARBA" id="ARBA00023015"/>
    </source>
</evidence>
<dbReference type="PROSITE" id="PS50949">
    <property type="entry name" value="HTH_GNTR"/>
    <property type="match status" value="1"/>
</dbReference>
<dbReference type="AlphaFoldDB" id="A0A1R4FXW1"/>
<dbReference type="Gene3D" id="1.10.10.10">
    <property type="entry name" value="Winged helix-like DNA-binding domain superfamily/Winged helix DNA-binding domain"/>
    <property type="match status" value="1"/>
</dbReference>
<dbReference type="InterPro" id="IPR036390">
    <property type="entry name" value="WH_DNA-bd_sf"/>
</dbReference>
<dbReference type="Proteomes" id="UP000195913">
    <property type="component" value="Unassembled WGS sequence"/>
</dbReference>
<dbReference type="SMART" id="SM00866">
    <property type="entry name" value="UTRA"/>
    <property type="match status" value="1"/>
</dbReference>
<evidence type="ECO:0000259" key="4">
    <source>
        <dbReference type="PROSITE" id="PS50949"/>
    </source>
</evidence>
<dbReference type="Pfam" id="PF07702">
    <property type="entry name" value="UTRA"/>
    <property type="match status" value="1"/>
</dbReference>
<dbReference type="SUPFAM" id="SSF46785">
    <property type="entry name" value="Winged helix' DNA-binding domain"/>
    <property type="match status" value="1"/>
</dbReference>
<keyword evidence="1" id="KW-0805">Transcription regulation</keyword>
<keyword evidence="2" id="KW-0238">DNA-binding</keyword>
<dbReference type="Gene3D" id="3.40.1410.10">
    <property type="entry name" value="Chorismate lyase-like"/>
    <property type="match status" value="1"/>
</dbReference>
<organism evidence="5 6">
    <name type="scientific">Arthrobacter rhombi</name>
    <dbReference type="NCBI Taxonomy" id="71253"/>
    <lineage>
        <taxon>Bacteria</taxon>
        <taxon>Bacillati</taxon>
        <taxon>Actinomycetota</taxon>
        <taxon>Actinomycetes</taxon>
        <taxon>Micrococcales</taxon>
        <taxon>Micrococcaceae</taxon>
        <taxon>Arthrobacter</taxon>
    </lineage>
</organism>
<dbReference type="InterPro" id="IPR050679">
    <property type="entry name" value="Bact_HTH_transcr_reg"/>
</dbReference>
<proteinExistence type="predicted"/>
<evidence type="ECO:0000256" key="2">
    <source>
        <dbReference type="ARBA" id="ARBA00023125"/>
    </source>
</evidence>
<dbReference type="Pfam" id="PF00392">
    <property type="entry name" value="GntR"/>
    <property type="match status" value="1"/>
</dbReference>
<keyword evidence="3" id="KW-0804">Transcription</keyword>
<dbReference type="InterPro" id="IPR011663">
    <property type="entry name" value="UTRA"/>
</dbReference>
<dbReference type="PANTHER" id="PTHR44846">
    <property type="entry name" value="MANNOSYL-D-GLYCERATE TRANSPORT/METABOLISM SYSTEM REPRESSOR MNGR-RELATED"/>
    <property type="match status" value="1"/>
</dbReference>
<dbReference type="InterPro" id="IPR000524">
    <property type="entry name" value="Tscrpt_reg_HTH_GntR"/>
</dbReference>
<dbReference type="GO" id="GO:0045892">
    <property type="term" value="P:negative regulation of DNA-templated transcription"/>
    <property type="evidence" value="ECO:0007669"/>
    <property type="project" value="TreeGrafter"/>
</dbReference>
<dbReference type="PANTHER" id="PTHR44846:SF1">
    <property type="entry name" value="MANNOSYL-D-GLYCERATE TRANSPORT_METABOLISM SYSTEM REPRESSOR MNGR-RELATED"/>
    <property type="match status" value="1"/>
</dbReference>
<keyword evidence="6" id="KW-1185">Reference proteome</keyword>
<dbReference type="GO" id="GO:0003677">
    <property type="term" value="F:DNA binding"/>
    <property type="evidence" value="ECO:0007669"/>
    <property type="project" value="UniProtKB-KW"/>
</dbReference>
<dbReference type="EMBL" id="FUHW01000024">
    <property type="protein sequence ID" value="SJM60552.1"/>
    <property type="molecule type" value="Genomic_DNA"/>
</dbReference>
<dbReference type="PRINTS" id="PR00035">
    <property type="entry name" value="HTHGNTR"/>
</dbReference>
<dbReference type="GO" id="GO:0003700">
    <property type="term" value="F:DNA-binding transcription factor activity"/>
    <property type="evidence" value="ECO:0007669"/>
    <property type="project" value="InterPro"/>
</dbReference>
<dbReference type="InterPro" id="IPR028978">
    <property type="entry name" value="Chorismate_lyase_/UTRA_dom_sf"/>
</dbReference>
<protein>
    <submittedName>
        <fullName evidence="5">Predicted transcriptional regulator of N-Acetylglucosamine utilization, GntR family</fullName>
    </submittedName>
</protein>
<accession>A0A1R4FXW1</accession>
<name>A0A1R4FXW1_9MICC</name>